<evidence type="ECO:0000259" key="1">
    <source>
        <dbReference type="Pfam" id="PF07791"/>
    </source>
</evidence>
<comment type="caution">
    <text evidence="2">The sequence shown here is derived from an EMBL/GenBank/DDBJ whole genome shotgun (WGS) entry which is preliminary data.</text>
</comment>
<dbReference type="Pfam" id="PF07791">
    <property type="entry name" value="Imm11"/>
    <property type="match status" value="1"/>
</dbReference>
<accession>A0A8T4IAJ8</accession>
<dbReference type="AlphaFoldDB" id="A0A8T4IAJ8"/>
<sequence length="230" mass="26438">MAWAVQMEYGAPRRPDFKWDDRPKVLALFGFSHGGAVDDLSLLPTTATQNDKKKLCDVFPMPGLNAVSAKFKAIVEEFEPDTHQFFPISLKAKDGTPYDEKYFIFNACQRFDAILADQSKSLYWSEKKAGEWKGMPFLNGTASDLVLSRPAIGGRHLWVGRLILAGQVFFSDPLKARMEKEKVRYVLYDKAEEVDRDLDLSQQIRPTKDWLAANRRDWVEQNFPEWLRAE</sequence>
<keyword evidence="3" id="KW-1185">Reference proteome</keyword>
<dbReference type="InterPro" id="IPR012433">
    <property type="entry name" value="Imm11"/>
</dbReference>
<organism evidence="2 3">
    <name type="scientific">Stakelama marina</name>
    <dbReference type="NCBI Taxonomy" id="2826939"/>
    <lineage>
        <taxon>Bacteria</taxon>
        <taxon>Pseudomonadati</taxon>
        <taxon>Pseudomonadota</taxon>
        <taxon>Alphaproteobacteria</taxon>
        <taxon>Sphingomonadales</taxon>
        <taxon>Sphingomonadaceae</taxon>
        <taxon>Stakelama</taxon>
    </lineage>
</organism>
<feature type="domain" description="Immunity MXAN-0049 protein" evidence="1">
    <location>
        <begin position="59"/>
        <end position="191"/>
    </location>
</feature>
<proteinExistence type="predicted"/>
<reference evidence="2" key="1">
    <citation type="submission" date="2021-04" db="EMBL/GenBank/DDBJ databases">
        <title>Ouciella asimina sp. nov., isolated from the surface seawater in the hydrothermal field of Okinawa Trough.</title>
        <authorList>
            <person name="Shuang W."/>
        </authorList>
    </citation>
    <scope>NUCLEOTIDE SEQUENCE</scope>
    <source>
        <strain evidence="2">LXI357</strain>
    </source>
</reference>
<evidence type="ECO:0000313" key="3">
    <source>
        <dbReference type="Proteomes" id="UP000676996"/>
    </source>
</evidence>
<dbReference type="RefSeq" id="WP_284053302.1">
    <property type="nucleotide sequence ID" value="NZ_JAGRQC010000001.1"/>
</dbReference>
<dbReference type="Proteomes" id="UP000676996">
    <property type="component" value="Unassembled WGS sequence"/>
</dbReference>
<evidence type="ECO:0000313" key="2">
    <source>
        <dbReference type="EMBL" id="MBR0552048.1"/>
    </source>
</evidence>
<protein>
    <recommendedName>
        <fullName evidence="1">Immunity MXAN-0049 protein domain-containing protein</fullName>
    </recommendedName>
</protein>
<gene>
    <name evidence="2" type="ORF">J7S20_05975</name>
</gene>
<dbReference type="EMBL" id="JAGRQC010000001">
    <property type="protein sequence ID" value="MBR0552048.1"/>
    <property type="molecule type" value="Genomic_DNA"/>
</dbReference>
<name>A0A8T4IAJ8_9SPHN</name>